<organism evidence="6 7">
    <name type="scientific">Hymenobacter bucti</name>
    <dbReference type="NCBI Taxonomy" id="1844114"/>
    <lineage>
        <taxon>Bacteria</taxon>
        <taxon>Pseudomonadati</taxon>
        <taxon>Bacteroidota</taxon>
        <taxon>Cytophagia</taxon>
        <taxon>Cytophagales</taxon>
        <taxon>Hymenobacteraceae</taxon>
        <taxon>Hymenobacter</taxon>
    </lineage>
</organism>
<keyword evidence="2" id="KW-0479">Metal-binding</keyword>
<dbReference type="InterPro" id="IPR053138">
    <property type="entry name" value="N-alpha-Ac-DABA_deacetylase"/>
</dbReference>
<dbReference type="Proteomes" id="UP001597197">
    <property type="component" value="Unassembled WGS sequence"/>
</dbReference>
<keyword evidence="4" id="KW-0862">Zinc</keyword>
<evidence type="ECO:0000256" key="3">
    <source>
        <dbReference type="ARBA" id="ARBA00022801"/>
    </source>
</evidence>
<dbReference type="InterPro" id="IPR043795">
    <property type="entry name" value="N-alpha-Ac-DABA-like"/>
</dbReference>
<evidence type="ECO:0000256" key="4">
    <source>
        <dbReference type="ARBA" id="ARBA00022833"/>
    </source>
</evidence>
<feature type="domain" description="Succinylglutamate desuccinylase/Aspartoacylase catalytic" evidence="5">
    <location>
        <begin position="43"/>
        <end position="235"/>
    </location>
</feature>
<dbReference type="EMBL" id="JBHUFD010000003">
    <property type="protein sequence ID" value="MFD1873088.1"/>
    <property type="molecule type" value="Genomic_DNA"/>
</dbReference>
<comment type="cofactor">
    <cofactor evidence="1">
        <name>Zn(2+)</name>
        <dbReference type="ChEBI" id="CHEBI:29105"/>
    </cofactor>
</comment>
<dbReference type="Gene3D" id="3.40.630.10">
    <property type="entry name" value="Zn peptidases"/>
    <property type="match status" value="1"/>
</dbReference>
<evidence type="ECO:0000256" key="1">
    <source>
        <dbReference type="ARBA" id="ARBA00001947"/>
    </source>
</evidence>
<gene>
    <name evidence="6" type="ORF">ACFSDX_11655</name>
</gene>
<proteinExistence type="predicted"/>
<name>A0ABW4QU46_9BACT</name>
<dbReference type="Pfam" id="PF24827">
    <property type="entry name" value="AstE_AspA_cat"/>
    <property type="match status" value="1"/>
</dbReference>
<evidence type="ECO:0000313" key="7">
    <source>
        <dbReference type="Proteomes" id="UP001597197"/>
    </source>
</evidence>
<dbReference type="CDD" id="cd18174">
    <property type="entry name" value="M14_ASTE_ASPA_like"/>
    <property type="match status" value="1"/>
</dbReference>
<dbReference type="PANTHER" id="PTHR37326:SF1">
    <property type="entry name" value="BLL3975 PROTEIN"/>
    <property type="match status" value="1"/>
</dbReference>
<keyword evidence="3" id="KW-0378">Hydrolase</keyword>
<evidence type="ECO:0000259" key="5">
    <source>
        <dbReference type="Pfam" id="PF24827"/>
    </source>
</evidence>
<dbReference type="SUPFAM" id="SSF53187">
    <property type="entry name" value="Zn-dependent exopeptidases"/>
    <property type="match status" value="1"/>
</dbReference>
<sequence length="330" mass="35536">MKPFFFNNQAVAPGHKLSVLLPVTDGRDSTVIPVTVFHGQRPGPVLGIIAGVHGYEYPPIIAAQQFAQTLDPAQLSGTVLLVHLANVPGFLGRRLQVNPQDGKNLNRVFPGRADGTVTERLAWRLSNDIIGRCTHVIDVHAGDANEDLRPYAGYYEYADTPALSGQGRQMAAALGFPYVVQFGNEPSLQEAAMYCSREAIKRGIPAVDIECGRLGQVEADNVLLIMQALHNLLVHLQLIPGELPVPTASLIAQRTTVSSPHTGFFHPLVKAGEFIAKGRRLGYVIDLFGQPLADILAPVEGVVLTMSATPPISKGESLFSIGHLPISNRP</sequence>
<comment type="caution">
    <text evidence="6">The sequence shown here is derived from an EMBL/GenBank/DDBJ whole genome shotgun (WGS) entry which is preliminary data.</text>
</comment>
<reference evidence="7" key="1">
    <citation type="journal article" date="2019" name="Int. J. Syst. Evol. Microbiol.">
        <title>The Global Catalogue of Microorganisms (GCM) 10K type strain sequencing project: providing services to taxonomists for standard genome sequencing and annotation.</title>
        <authorList>
            <consortium name="The Broad Institute Genomics Platform"/>
            <consortium name="The Broad Institute Genome Sequencing Center for Infectious Disease"/>
            <person name="Wu L."/>
            <person name="Ma J."/>
        </authorList>
    </citation>
    <scope>NUCLEOTIDE SEQUENCE [LARGE SCALE GENOMIC DNA]</scope>
    <source>
        <strain evidence="7">CGMCC 1.15795</strain>
    </source>
</reference>
<dbReference type="PANTHER" id="PTHR37326">
    <property type="entry name" value="BLL3975 PROTEIN"/>
    <property type="match status" value="1"/>
</dbReference>
<evidence type="ECO:0000313" key="6">
    <source>
        <dbReference type="EMBL" id="MFD1873088.1"/>
    </source>
</evidence>
<dbReference type="RefSeq" id="WP_382313599.1">
    <property type="nucleotide sequence ID" value="NZ_JBHUFD010000003.1"/>
</dbReference>
<evidence type="ECO:0000256" key="2">
    <source>
        <dbReference type="ARBA" id="ARBA00022723"/>
    </source>
</evidence>
<dbReference type="PIRSF" id="PIRSF039012">
    <property type="entry name" value="ASP"/>
    <property type="match status" value="1"/>
</dbReference>
<accession>A0ABW4QU46</accession>
<dbReference type="InterPro" id="IPR055438">
    <property type="entry name" value="AstE_AspA_cat"/>
</dbReference>
<keyword evidence="7" id="KW-1185">Reference proteome</keyword>
<protein>
    <submittedName>
        <fullName evidence="6">Succinylglutamate desuccinylase/aspartoacylase family protein</fullName>
    </submittedName>
</protein>